<evidence type="ECO:0000313" key="3">
    <source>
        <dbReference type="Proteomes" id="UP000279911"/>
    </source>
</evidence>
<organism evidence="2 3">
    <name type="scientific">Mesobacillus subterraneus</name>
    <dbReference type="NCBI Taxonomy" id="285983"/>
    <lineage>
        <taxon>Bacteria</taxon>
        <taxon>Bacillati</taxon>
        <taxon>Bacillota</taxon>
        <taxon>Bacilli</taxon>
        <taxon>Bacillales</taxon>
        <taxon>Bacillaceae</taxon>
        <taxon>Mesobacillus</taxon>
    </lineage>
</organism>
<sequence length="213" mass="24729">MIQPKNEFLRLLGHELGKHPEKEQILAEYENHLAEMLSELNCDDMEEKETMTELYSRLGSPEEIAASWKEELSVTPRKTQWLFIIANLVFFAGGSILTLLHNLYDIRLIDMVWRSLTSIPALIIMLYLIFWALLGYEIGKGFGHKGRKLMRRTFVLSILPNIILMNLTLFKLIPHGWFQPLLSPSFIMICILFTALLYPICWAGYRWGKRASV</sequence>
<comment type="caution">
    <text evidence="2">The sequence shown here is derived from an EMBL/GenBank/DDBJ whole genome shotgun (WGS) entry which is preliminary data.</text>
</comment>
<reference evidence="3" key="1">
    <citation type="submission" date="2018-12" db="EMBL/GenBank/DDBJ databases">
        <title>Bacillus chawlae sp. nov., Bacillus glennii sp. nov., and Bacillus saganii sp. nov. Isolated from the Vehicle Assembly Building at Kennedy Space Center where the Viking Spacecraft were Assembled.</title>
        <authorList>
            <person name="Seuylemezian A."/>
            <person name="Vaishampayan P."/>
        </authorList>
    </citation>
    <scope>NUCLEOTIDE SEQUENCE [LARGE SCALE GENOMIC DNA]</scope>
    <source>
        <strain evidence="3">DSM 13966</strain>
    </source>
</reference>
<feature type="transmembrane region" description="Helical" evidence="1">
    <location>
        <begin position="154"/>
        <end position="173"/>
    </location>
</feature>
<name>A0A427TYN4_9BACI</name>
<gene>
    <name evidence="2" type="ORF">EJA10_00810</name>
</gene>
<dbReference type="Pfam" id="PF22564">
    <property type="entry name" value="HAAS"/>
    <property type="match status" value="1"/>
</dbReference>
<keyword evidence="1" id="KW-1133">Transmembrane helix</keyword>
<keyword evidence="1" id="KW-0812">Transmembrane</keyword>
<dbReference type="RefSeq" id="WP_125478096.1">
    <property type="nucleotide sequence ID" value="NZ_RSFW01000002.1"/>
</dbReference>
<dbReference type="EMBL" id="RSFW01000002">
    <property type="protein sequence ID" value="RSD29225.1"/>
    <property type="molecule type" value="Genomic_DNA"/>
</dbReference>
<protein>
    <recommendedName>
        <fullName evidence="4">DUF1700 domain-containing protein</fullName>
    </recommendedName>
</protein>
<dbReference type="OrthoDB" id="2705958at2"/>
<evidence type="ECO:0000256" key="1">
    <source>
        <dbReference type="SAM" id="Phobius"/>
    </source>
</evidence>
<proteinExistence type="predicted"/>
<dbReference type="Proteomes" id="UP000279911">
    <property type="component" value="Unassembled WGS sequence"/>
</dbReference>
<feature type="transmembrane region" description="Helical" evidence="1">
    <location>
        <begin position="112"/>
        <end position="134"/>
    </location>
</feature>
<accession>A0A427TYN4</accession>
<keyword evidence="1" id="KW-0472">Membrane</keyword>
<feature type="transmembrane region" description="Helical" evidence="1">
    <location>
        <begin position="81"/>
        <end position="100"/>
    </location>
</feature>
<feature type="transmembrane region" description="Helical" evidence="1">
    <location>
        <begin position="185"/>
        <end position="205"/>
    </location>
</feature>
<evidence type="ECO:0008006" key="4">
    <source>
        <dbReference type="Google" id="ProtNLM"/>
    </source>
</evidence>
<dbReference type="AlphaFoldDB" id="A0A427TYN4"/>
<evidence type="ECO:0000313" key="2">
    <source>
        <dbReference type="EMBL" id="RSD29225.1"/>
    </source>
</evidence>